<feature type="transmembrane region" description="Helical" evidence="6">
    <location>
        <begin position="485"/>
        <end position="507"/>
    </location>
</feature>
<keyword evidence="3 6" id="KW-1133">Transmembrane helix</keyword>
<evidence type="ECO:0000256" key="5">
    <source>
        <dbReference type="SAM" id="MobiDB-lite"/>
    </source>
</evidence>
<evidence type="ECO:0000313" key="7">
    <source>
        <dbReference type="EMBL" id="KAF2758017.1"/>
    </source>
</evidence>
<comment type="subcellular location">
    <subcellularLocation>
        <location evidence="1">Membrane</location>
        <topology evidence="1">Multi-pass membrane protein</topology>
    </subcellularLocation>
</comment>
<evidence type="ECO:0008006" key="9">
    <source>
        <dbReference type="Google" id="ProtNLM"/>
    </source>
</evidence>
<feature type="transmembrane region" description="Helical" evidence="6">
    <location>
        <begin position="56"/>
        <end position="74"/>
    </location>
</feature>
<evidence type="ECO:0000256" key="1">
    <source>
        <dbReference type="ARBA" id="ARBA00004141"/>
    </source>
</evidence>
<organism evidence="7 8">
    <name type="scientific">Pseudovirgaria hyperparasitica</name>
    <dbReference type="NCBI Taxonomy" id="470096"/>
    <lineage>
        <taxon>Eukaryota</taxon>
        <taxon>Fungi</taxon>
        <taxon>Dikarya</taxon>
        <taxon>Ascomycota</taxon>
        <taxon>Pezizomycotina</taxon>
        <taxon>Dothideomycetes</taxon>
        <taxon>Dothideomycetes incertae sedis</taxon>
        <taxon>Acrospermales</taxon>
        <taxon>Acrospermaceae</taxon>
        <taxon>Pseudovirgaria</taxon>
    </lineage>
</organism>
<feature type="transmembrane region" description="Helical" evidence="6">
    <location>
        <begin position="239"/>
        <end position="257"/>
    </location>
</feature>
<dbReference type="PANTHER" id="PTHR30249">
    <property type="entry name" value="PUTATIVE SEROTONIN TRANSPORTER"/>
    <property type="match status" value="1"/>
</dbReference>
<feature type="compositionally biased region" description="Polar residues" evidence="5">
    <location>
        <begin position="197"/>
        <end position="208"/>
    </location>
</feature>
<evidence type="ECO:0000256" key="3">
    <source>
        <dbReference type="ARBA" id="ARBA00022989"/>
    </source>
</evidence>
<keyword evidence="4 6" id="KW-0472">Membrane</keyword>
<dbReference type="GO" id="GO:0016020">
    <property type="term" value="C:membrane"/>
    <property type="evidence" value="ECO:0007669"/>
    <property type="project" value="UniProtKB-SubCell"/>
</dbReference>
<dbReference type="InterPro" id="IPR007300">
    <property type="entry name" value="CidB/LrgB"/>
</dbReference>
<proteinExistence type="predicted"/>
<feature type="compositionally biased region" description="Basic and acidic residues" evidence="5">
    <location>
        <begin position="176"/>
        <end position="196"/>
    </location>
</feature>
<keyword evidence="2 6" id="KW-0812">Transmembrane</keyword>
<evidence type="ECO:0000313" key="8">
    <source>
        <dbReference type="Proteomes" id="UP000799437"/>
    </source>
</evidence>
<sequence length="516" mass="56835">MAVTTGQSIKDMRQKFVKETLWPRIIKPWILVPLSIVILLYYVVALDALIRLGNTVFPSSVAGLLILWFGIMFLDVVLPKPWMEKVLAVIDIGTGFCLRTMNLYFTSSFILLPLSPAISGGEVGKMIVVFIVGYVAQYVVTAYTSRLLQLGMKKVRRSEFVATEDEAESETQDSLPVHEHDTVSERMAEDEEKRASESSQAPMLSELGSQASRELSVEKGEKGKVHPQVMLDFVKGWEVHTWAYLFFFVFIGIPIYYATGYTMPIFLSLTVLCFLMANAVPKKIQRVAHPVLVTALLVVLLSWVILLTKQRSLQDGLRDYKTNTSYIRYFRGEKGLPLPGAGDILSSMLDASIVALAMPMYQYRRELWYFFVAIFIPNLALALPSLFIYPIVCHAIGLSPARALAFAPRSVPLSLAQVSARNLGADMNAISPIVVVGGISGPIFGPTLLWLLRIPQGVVLGANSSAIAVAMLLDKDKRAAALASLSMSIYGILFVVLTVIPPLVAYVRGLVGLAPL</sequence>
<evidence type="ECO:0000256" key="2">
    <source>
        <dbReference type="ARBA" id="ARBA00022692"/>
    </source>
</evidence>
<feature type="region of interest" description="Disordered" evidence="5">
    <location>
        <begin position="163"/>
        <end position="208"/>
    </location>
</feature>
<feature type="transmembrane region" description="Helical" evidence="6">
    <location>
        <begin position="454"/>
        <end position="473"/>
    </location>
</feature>
<dbReference type="GeneID" id="54490494"/>
<dbReference type="PANTHER" id="PTHR30249:SF0">
    <property type="entry name" value="PLASTIDAL GLYCOLATE_GLYCERATE TRANSLOCATOR 1, CHLOROPLASTIC"/>
    <property type="match status" value="1"/>
</dbReference>
<dbReference type="RefSeq" id="XP_033600468.1">
    <property type="nucleotide sequence ID" value="XM_033749440.1"/>
</dbReference>
<feature type="transmembrane region" description="Helical" evidence="6">
    <location>
        <begin position="21"/>
        <end position="44"/>
    </location>
</feature>
<protein>
    <recommendedName>
        <fullName evidence="9">LrgB-domain-containing protein</fullName>
    </recommendedName>
</protein>
<dbReference type="EMBL" id="ML996572">
    <property type="protein sequence ID" value="KAF2758017.1"/>
    <property type="molecule type" value="Genomic_DNA"/>
</dbReference>
<gene>
    <name evidence="7" type="ORF">EJ05DRAFT_538274</name>
</gene>
<dbReference type="Pfam" id="PF04172">
    <property type="entry name" value="LrgB"/>
    <property type="match status" value="1"/>
</dbReference>
<evidence type="ECO:0000256" key="4">
    <source>
        <dbReference type="ARBA" id="ARBA00023136"/>
    </source>
</evidence>
<keyword evidence="8" id="KW-1185">Reference proteome</keyword>
<evidence type="ECO:0000256" key="6">
    <source>
        <dbReference type="SAM" id="Phobius"/>
    </source>
</evidence>
<dbReference type="AlphaFoldDB" id="A0A6A6W8V3"/>
<feature type="transmembrane region" description="Helical" evidence="6">
    <location>
        <begin position="126"/>
        <end position="148"/>
    </location>
</feature>
<dbReference type="Proteomes" id="UP000799437">
    <property type="component" value="Unassembled WGS sequence"/>
</dbReference>
<reference evidence="7" key="1">
    <citation type="journal article" date="2020" name="Stud. Mycol.">
        <title>101 Dothideomycetes genomes: a test case for predicting lifestyles and emergence of pathogens.</title>
        <authorList>
            <person name="Haridas S."/>
            <person name="Albert R."/>
            <person name="Binder M."/>
            <person name="Bloem J."/>
            <person name="Labutti K."/>
            <person name="Salamov A."/>
            <person name="Andreopoulos B."/>
            <person name="Baker S."/>
            <person name="Barry K."/>
            <person name="Bills G."/>
            <person name="Bluhm B."/>
            <person name="Cannon C."/>
            <person name="Castanera R."/>
            <person name="Culley D."/>
            <person name="Daum C."/>
            <person name="Ezra D."/>
            <person name="Gonzalez J."/>
            <person name="Henrissat B."/>
            <person name="Kuo A."/>
            <person name="Liang C."/>
            <person name="Lipzen A."/>
            <person name="Lutzoni F."/>
            <person name="Magnuson J."/>
            <person name="Mondo S."/>
            <person name="Nolan M."/>
            <person name="Ohm R."/>
            <person name="Pangilinan J."/>
            <person name="Park H.-J."/>
            <person name="Ramirez L."/>
            <person name="Alfaro M."/>
            <person name="Sun H."/>
            <person name="Tritt A."/>
            <person name="Yoshinaga Y."/>
            <person name="Zwiers L.-H."/>
            <person name="Turgeon B."/>
            <person name="Goodwin S."/>
            <person name="Spatafora J."/>
            <person name="Crous P."/>
            <person name="Grigoriev I."/>
        </authorList>
    </citation>
    <scope>NUCLEOTIDE SEQUENCE</scope>
    <source>
        <strain evidence="7">CBS 121739</strain>
    </source>
</reference>
<feature type="transmembrane region" description="Helical" evidence="6">
    <location>
        <begin position="86"/>
        <end position="106"/>
    </location>
</feature>
<feature type="transmembrane region" description="Helical" evidence="6">
    <location>
        <begin position="368"/>
        <end position="392"/>
    </location>
</feature>
<dbReference type="OrthoDB" id="2502820at2759"/>
<name>A0A6A6W8V3_9PEZI</name>
<accession>A0A6A6W8V3</accession>
<feature type="transmembrane region" description="Helical" evidence="6">
    <location>
        <begin position="287"/>
        <end position="306"/>
    </location>
</feature>